<dbReference type="Gene3D" id="2.160.20.10">
    <property type="entry name" value="Single-stranded right-handed beta-helix, Pectin lyase-like"/>
    <property type="match status" value="1"/>
</dbReference>
<feature type="signal peptide" evidence="1">
    <location>
        <begin position="1"/>
        <end position="19"/>
    </location>
</feature>
<comment type="caution">
    <text evidence="2">The sequence shown here is derived from an EMBL/GenBank/DDBJ whole genome shotgun (WGS) entry which is preliminary data.</text>
</comment>
<evidence type="ECO:0000313" key="3">
    <source>
        <dbReference type="Proteomes" id="UP000245880"/>
    </source>
</evidence>
<organism evidence="2 3">
    <name type="scientific">Dyadobacter jejuensis</name>
    <dbReference type="NCBI Taxonomy" id="1082580"/>
    <lineage>
        <taxon>Bacteria</taxon>
        <taxon>Pseudomonadati</taxon>
        <taxon>Bacteroidota</taxon>
        <taxon>Cytophagia</taxon>
        <taxon>Cytophagales</taxon>
        <taxon>Spirosomataceae</taxon>
        <taxon>Dyadobacter</taxon>
    </lineage>
</organism>
<protein>
    <recommendedName>
        <fullName evidence="4">Pectate lyase-like protein</fullName>
    </recommendedName>
</protein>
<gene>
    <name evidence="2" type="ORF">CLV98_11911</name>
</gene>
<accession>A0A316AA46</accession>
<sequence length="471" mass="52498">MKKYLFCLLIVLTIPYGFAQTTGFLDASTFGFSPDASGLANVKALQKAVDRGGTIIVSQPGVYPMAGTVYVGSNTTLDFGDNVFLKKVNEKGTFTHVFLNKGGLTKTYDEHITIRGLSIIVNGQDKAFTEVYGLRGQLAFFYTKDIKIERFRCMDLEPAQFCIHVCTFEDLIIDDVIIKGKKDGIHLGRGKRFTIKNAVFQTFDDAIALNAHDYATSNPELGWIENGLIENCHDLNAENTTGYFCRILAGAWIDWKPGMEVQQSDAVVSNGKLYRVQNKADGTNYKSLTQPTHDKGTVTHEGINWGVVQDDITYTAGVRNVTFRNVFLEKPRIGLSIHFDTDKYSRSYYPGADIPLQEQLTFDQIRVLHDKPIPFVVVATPVNYIAITNSSIRNNGIKFYSNKAMSDYLKTNILIQGSSFDVDGPMELIKNDVAGKEIHLKTFGNMALHKNFKAKIVGDTSQIQVESELVE</sequence>
<dbReference type="Proteomes" id="UP000245880">
    <property type="component" value="Unassembled WGS sequence"/>
</dbReference>
<dbReference type="InterPro" id="IPR011050">
    <property type="entry name" value="Pectin_lyase_fold/virulence"/>
</dbReference>
<dbReference type="EMBL" id="QGDT01000019">
    <property type="protein sequence ID" value="PWJ54068.1"/>
    <property type="molecule type" value="Genomic_DNA"/>
</dbReference>
<evidence type="ECO:0000313" key="2">
    <source>
        <dbReference type="EMBL" id="PWJ54068.1"/>
    </source>
</evidence>
<reference evidence="2 3" key="1">
    <citation type="submission" date="2018-03" db="EMBL/GenBank/DDBJ databases">
        <title>Genomic Encyclopedia of Archaeal and Bacterial Type Strains, Phase II (KMG-II): from individual species to whole genera.</title>
        <authorList>
            <person name="Goeker M."/>
        </authorList>
    </citation>
    <scope>NUCLEOTIDE SEQUENCE [LARGE SCALE GENOMIC DNA]</scope>
    <source>
        <strain evidence="2 3">DSM 100346</strain>
    </source>
</reference>
<dbReference type="RefSeq" id="WP_109677965.1">
    <property type="nucleotide sequence ID" value="NZ_QGDT01000019.1"/>
</dbReference>
<name>A0A316AA46_9BACT</name>
<keyword evidence="3" id="KW-1185">Reference proteome</keyword>
<proteinExistence type="predicted"/>
<dbReference type="SUPFAM" id="SSF51126">
    <property type="entry name" value="Pectin lyase-like"/>
    <property type="match status" value="1"/>
</dbReference>
<evidence type="ECO:0008006" key="4">
    <source>
        <dbReference type="Google" id="ProtNLM"/>
    </source>
</evidence>
<dbReference type="OrthoDB" id="1397928at2"/>
<keyword evidence="1" id="KW-0732">Signal</keyword>
<evidence type="ECO:0000256" key="1">
    <source>
        <dbReference type="SAM" id="SignalP"/>
    </source>
</evidence>
<dbReference type="AlphaFoldDB" id="A0A316AA46"/>
<dbReference type="InterPro" id="IPR012334">
    <property type="entry name" value="Pectin_lyas_fold"/>
</dbReference>
<feature type="chain" id="PRO_5016462045" description="Pectate lyase-like protein" evidence="1">
    <location>
        <begin position="20"/>
        <end position="471"/>
    </location>
</feature>